<comment type="similarity">
    <text evidence="2">Belongs to the AB hydrolase superfamily. Epoxide hydrolase family.</text>
</comment>
<dbReference type="SUPFAM" id="SSF53474">
    <property type="entry name" value="alpha/beta-Hydrolases"/>
    <property type="match status" value="1"/>
</dbReference>
<dbReference type="STRING" id="307972.A0A2G8KEE4"/>
<evidence type="ECO:0000256" key="2">
    <source>
        <dbReference type="ARBA" id="ARBA00038334"/>
    </source>
</evidence>
<feature type="domain" description="AB hydrolase-1" evidence="3">
    <location>
        <begin position="65"/>
        <end position="264"/>
    </location>
</feature>
<name>A0A2G8KEE4_STIJA</name>
<keyword evidence="1" id="KW-0378">Hydrolase</keyword>
<dbReference type="InterPro" id="IPR000639">
    <property type="entry name" value="Epox_hydrolase-like"/>
</dbReference>
<dbReference type="Gene3D" id="3.40.50.1820">
    <property type="entry name" value="alpha/beta hydrolase"/>
    <property type="match status" value="1"/>
</dbReference>
<dbReference type="OrthoDB" id="408373at2759"/>
<protein>
    <recommendedName>
        <fullName evidence="3">AB hydrolase-1 domain-containing protein</fullName>
    </recommendedName>
</protein>
<dbReference type="InterPro" id="IPR029058">
    <property type="entry name" value="AB_hydrolase_fold"/>
</dbReference>
<keyword evidence="5" id="KW-1185">Reference proteome</keyword>
<dbReference type="PANTHER" id="PTHR43329">
    <property type="entry name" value="EPOXIDE HYDROLASE"/>
    <property type="match status" value="1"/>
</dbReference>
<dbReference type="AlphaFoldDB" id="A0A2G8KEE4"/>
<dbReference type="Proteomes" id="UP000230750">
    <property type="component" value="Unassembled WGS sequence"/>
</dbReference>
<evidence type="ECO:0000313" key="4">
    <source>
        <dbReference type="EMBL" id="PIK46371.1"/>
    </source>
</evidence>
<gene>
    <name evidence="4" type="ORF">BSL78_16766</name>
</gene>
<evidence type="ECO:0000259" key="3">
    <source>
        <dbReference type="Pfam" id="PF00561"/>
    </source>
</evidence>
<accession>A0A2G8KEE4</accession>
<evidence type="ECO:0000256" key="1">
    <source>
        <dbReference type="ARBA" id="ARBA00022801"/>
    </source>
</evidence>
<dbReference type="GO" id="GO:0004301">
    <property type="term" value="F:epoxide hydrolase activity"/>
    <property type="evidence" value="ECO:0007669"/>
    <property type="project" value="UniProtKB-ARBA"/>
</dbReference>
<evidence type="ECO:0000313" key="5">
    <source>
        <dbReference type="Proteomes" id="UP000230750"/>
    </source>
</evidence>
<dbReference type="PRINTS" id="PR00412">
    <property type="entry name" value="EPOXHYDRLASE"/>
</dbReference>
<dbReference type="EMBL" id="MRZV01000649">
    <property type="protein sequence ID" value="PIK46371.1"/>
    <property type="molecule type" value="Genomic_DNA"/>
</dbReference>
<dbReference type="Pfam" id="PF00561">
    <property type="entry name" value="Abhydrolase_1"/>
    <property type="match status" value="1"/>
</dbReference>
<reference evidence="4 5" key="1">
    <citation type="journal article" date="2017" name="PLoS Biol.">
        <title>The sea cucumber genome provides insights into morphological evolution and visceral regeneration.</title>
        <authorList>
            <person name="Zhang X."/>
            <person name="Sun L."/>
            <person name="Yuan J."/>
            <person name="Sun Y."/>
            <person name="Gao Y."/>
            <person name="Zhang L."/>
            <person name="Li S."/>
            <person name="Dai H."/>
            <person name="Hamel J.F."/>
            <person name="Liu C."/>
            <person name="Yu Y."/>
            <person name="Liu S."/>
            <person name="Lin W."/>
            <person name="Guo K."/>
            <person name="Jin S."/>
            <person name="Xu P."/>
            <person name="Storey K.B."/>
            <person name="Huan P."/>
            <person name="Zhang T."/>
            <person name="Zhou Y."/>
            <person name="Zhang J."/>
            <person name="Lin C."/>
            <person name="Li X."/>
            <person name="Xing L."/>
            <person name="Huo D."/>
            <person name="Sun M."/>
            <person name="Wang L."/>
            <person name="Mercier A."/>
            <person name="Li F."/>
            <person name="Yang H."/>
            <person name="Xiang J."/>
        </authorList>
    </citation>
    <scope>NUCLEOTIDE SEQUENCE [LARGE SCALE GENOMIC DNA]</scope>
    <source>
        <strain evidence="4">Shaxun</strain>
        <tissue evidence="4">Muscle</tissue>
    </source>
</reference>
<comment type="caution">
    <text evidence="4">The sequence shown here is derived from an EMBL/GenBank/DDBJ whole genome shotgun (WGS) entry which is preliminary data.</text>
</comment>
<proteinExistence type="inferred from homology"/>
<organism evidence="4 5">
    <name type="scientific">Stichopus japonicus</name>
    <name type="common">Sea cucumber</name>
    <dbReference type="NCBI Taxonomy" id="307972"/>
    <lineage>
        <taxon>Eukaryota</taxon>
        <taxon>Metazoa</taxon>
        <taxon>Echinodermata</taxon>
        <taxon>Eleutherozoa</taxon>
        <taxon>Echinozoa</taxon>
        <taxon>Holothuroidea</taxon>
        <taxon>Aspidochirotacea</taxon>
        <taxon>Aspidochirotida</taxon>
        <taxon>Stichopodidae</taxon>
        <taxon>Apostichopus</taxon>
    </lineage>
</organism>
<sequence>MMSRLVIKHGAKSFTREKIRDKRPACLEDPKIGKHKFVKTNLMRQKDLIINVNESLPWIPVVVESQQPQDTRDDYRAEKVAGDLKTLVRVLGYTSCILVGHDWGGIICWYFAHLFPEMTHRVIILNAPNPTIFHDAILSSWQQRKNSLYMFFFQIPWLPEVFMKWNDYAMLDKSTKGEDTLFFTREEIEGLKYSMSRPGTRTGSLNYYRANISAMNFLCTVTRPTLIIWGMKDKYLSPILLNGLEKLVSDLKISKVEDAAHWVHQNQSRKVNQLILQYLQTHHQ</sequence>
<dbReference type="InterPro" id="IPR000073">
    <property type="entry name" value="AB_hydrolase_1"/>
</dbReference>